<name>A0AAV4UK84_CAEEX</name>
<keyword evidence="2" id="KW-1185">Reference proteome</keyword>
<gene>
    <name evidence="1" type="ORF">CEXT_359591</name>
</gene>
<dbReference type="AlphaFoldDB" id="A0AAV4UK84"/>
<organism evidence="1 2">
    <name type="scientific">Caerostris extrusa</name>
    <name type="common">Bark spider</name>
    <name type="synonym">Caerostris bankana</name>
    <dbReference type="NCBI Taxonomy" id="172846"/>
    <lineage>
        <taxon>Eukaryota</taxon>
        <taxon>Metazoa</taxon>
        <taxon>Ecdysozoa</taxon>
        <taxon>Arthropoda</taxon>
        <taxon>Chelicerata</taxon>
        <taxon>Arachnida</taxon>
        <taxon>Araneae</taxon>
        <taxon>Araneomorphae</taxon>
        <taxon>Entelegynae</taxon>
        <taxon>Araneoidea</taxon>
        <taxon>Araneidae</taxon>
        <taxon>Caerostris</taxon>
    </lineage>
</organism>
<evidence type="ECO:0000313" key="1">
    <source>
        <dbReference type="EMBL" id="GIY58115.1"/>
    </source>
</evidence>
<protein>
    <submittedName>
        <fullName evidence="1">Uncharacterized protein</fullName>
    </submittedName>
</protein>
<sequence>MPTSIPETVLGECSFRMFVAQGRKRNAFLVSNEEEEEDPWNGHGPFHDKNQVKCGPFLFFLERIVAMIVDFSLSSPSRVFEEVNSVFRLVLRVRDALILLRVQVCRLSLRSR</sequence>
<evidence type="ECO:0000313" key="2">
    <source>
        <dbReference type="Proteomes" id="UP001054945"/>
    </source>
</evidence>
<accession>A0AAV4UK84</accession>
<comment type="caution">
    <text evidence="1">The sequence shown here is derived from an EMBL/GenBank/DDBJ whole genome shotgun (WGS) entry which is preliminary data.</text>
</comment>
<dbReference type="Proteomes" id="UP001054945">
    <property type="component" value="Unassembled WGS sequence"/>
</dbReference>
<proteinExistence type="predicted"/>
<dbReference type="EMBL" id="BPLR01013016">
    <property type="protein sequence ID" value="GIY58115.1"/>
    <property type="molecule type" value="Genomic_DNA"/>
</dbReference>
<reference evidence="1 2" key="1">
    <citation type="submission" date="2021-06" db="EMBL/GenBank/DDBJ databases">
        <title>Caerostris extrusa draft genome.</title>
        <authorList>
            <person name="Kono N."/>
            <person name="Arakawa K."/>
        </authorList>
    </citation>
    <scope>NUCLEOTIDE SEQUENCE [LARGE SCALE GENOMIC DNA]</scope>
</reference>